<evidence type="ECO:0000256" key="3">
    <source>
        <dbReference type="ARBA" id="ARBA00022723"/>
    </source>
</evidence>
<evidence type="ECO:0000259" key="8">
    <source>
        <dbReference type="Pfam" id="PF12804"/>
    </source>
</evidence>
<name>A0A6J6GKI3_9ZZZZ</name>
<reference evidence="9" key="1">
    <citation type="submission" date="2020-05" db="EMBL/GenBank/DDBJ databases">
        <authorList>
            <person name="Chiriac C."/>
            <person name="Salcher M."/>
            <person name="Ghai R."/>
            <person name="Kavagutti S V."/>
        </authorList>
    </citation>
    <scope>NUCLEOTIDE SEQUENCE</scope>
</reference>
<accession>A0A6J6GKI3</accession>
<keyword evidence="2" id="KW-0808">Transferase</keyword>
<keyword evidence="7" id="KW-0501">Molybdenum cofactor biosynthesis</keyword>
<dbReference type="Pfam" id="PF12804">
    <property type="entry name" value="NTP_transf_3"/>
    <property type="match status" value="1"/>
</dbReference>
<keyword evidence="1" id="KW-0963">Cytoplasm</keyword>
<dbReference type="PANTHER" id="PTHR19136:SF81">
    <property type="entry name" value="MOLYBDENUM COFACTOR GUANYLYLTRANSFERASE"/>
    <property type="match status" value="1"/>
</dbReference>
<evidence type="ECO:0000256" key="5">
    <source>
        <dbReference type="ARBA" id="ARBA00022842"/>
    </source>
</evidence>
<dbReference type="EMBL" id="CAEZUO010000008">
    <property type="protein sequence ID" value="CAB4597358.1"/>
    <property type="molecule type" value="Genomic_DNA"/>
</dbReference>
<evidence type="ECO:0000313" key="9">
    <source>
        <dbReference type="EMBL" id="CAB4597358.1"/>
    </source>
</evidence>
<dbReference type="AlphaFoldDB" id="A0A6J6GKI3"/>
<dbReference type="InterPro" id="IPR029044">
    <property type="entry name" value="Nucleotide-diphossugar_trans"/>
</dbReference>
<evidence type="ECO:0000256" key="1">
    <source>
        <dbReference type="ARBA" id="ARBA00022490"/>
    </source>
</evidence>
<sequence length="197" mass="20609">MAELTFTGVVLTGGSSRRMGRDKSLLEVSGKILSSVVAMALKEAGASEVLAVGGDIEALAALQGIDRAIPDDFPGEGPLGGILTAFDQARHDVVVVLACDTPRVDAATPRSLVDALTTDPECAVAYAYVDARIQPLTAAWRRSLAHEPVRSAFGRGARAPRSVFSELNVVEVATISPAAVDDVDHPEDLQRYAAGSQ</sequence>
<evidence type="ECO:0000256" key="7">
    <source>
        <dbReference type="ARBA" id="ARBA00023150"/>
    </source>
</evidence>
<keyword evidence="5" id="KW-0460">Magnesium</keyword>
<dbReference type="PANTHER" id="PTHR19136">
    <property type="entry name" value="MOLYBDENUM COFACTOR GUANYLYLTRANSFERASE"/>
    <property type="match status" value="1"/>
</dbReference>
<dbReference type="InterPro" id="IPR013482">
    <property type="entry name" value="Molybde_CF_guanTrfase"/>
</dbReference>
<dbReference type="GO" id="GO:0046872">
    <property type="term" value="F:metal ion binding"/>
    <property type="evidence" value="ECO:0007669"/>
    <property type="project" value="UniProtKB-KW"/>
</dbReference>
<gene>
    <name evidence="9" type="ORF">UFOPK1827_00336</name>
</gene>
<keyword evidence="4" id="KW-0547">Nucleotide-binding</keyword>
<dbReference type="CDD" id="cd02503">
    <property type="entry name" value="MobA"/>
    <property type="match status" value="1"/>
</dbReference>
<evidence type="ECO:0000256" key="4">
    <source>
        <dbReference type="ARBA" id="ARBA00022741"/>
    </source>
</evidence>
<dbReference type="InterPro" id="IPR025877">
    <property type="entry name" value="MobA-like_NTP_Trfase"/>
</dbReference>
<keyword evidence="6" id="KW-0342">GTP-binding</keyword>
<dbReference type="SUPFAM" id="SSF53448">
    <property type="entry name" value="Nucleotide-diphospho-sugar transferases"/>
    <property type="match status" value="1"/>
</dbReference>
<dbReference type="Gene3D" id="3.90.550.10">
    <property type="entry name" value="Spore Coat Polysaccharide Biosynthesis Protein SpsA, Chain A"/>
    <property type="match status" value="1"/>
</dbReference>
<dbReference type="GO" id="GO:0016779">
    <property type="term" value="F:nucleotidyltransferase activity"/>
    <property type="evidence" value="ECO:0007669"/>
    <property type="project" value="TreeGrafter"/>
</dbReference>
<evidence type="ECO:0000256" key="6">
    <source>
        <dbReference type="ARBA" id="ARBA00023134"/>
    </source>
</evidence>
<dbReference type="GO" id="GO:0005525">
    <property type="term" value="F:GTP binding"/>
    <property type="evidence" value="ECO:0007669"/>
    <property type="project" value="UniProtKB-KW"/>
</dbReference>
<evidence type="ECO:0000256" key="2">
    <source>
        <dbReference type="ARBA" id="ARBA00022679"/>
    </source>
</evidence>
<keyword evidence="3" id="KW-0479">Metal-binding</keyword>
<protein>
    <submittedName>
        <fullName evidence="9">Unannotated protein</fullName>
    </submittedName>
</protein>
<dbReference type="GO" id="GO:0006777">
    <property type="term" value="P:Mo-molybdopterin cofactor biosynthetic process"/>
    <property type="evidence" value="ECO:0007669"/>
    <property type="project" value="UniProtKB-KW"/>
</dbReference>
<feature type="domain" description="MobA-like NTP transferase" evidence="8">
    <location>
        <begin position="8"/>
        <end position="165"/>
    </location>
</feature>
<organism evidence="9">
    <name type="scientific">freshwater metagenome</name>
    <dbReference type="NCBI Taxonomy" id="449393"/>
    <lineage>
        <taxon>unclassified sequences</taxon>
        <taxon>metagenomes</taxon>
        <taxon>ecological metagenomes</taxon>
    </lineage>
</organism>
<proteinExistence type="predicted"/>